<name>A0A521DUJ1_9BACL</name>
<dbReference type="Gene3D" id="3.40.50.720">
    <property type="entry name" value="NAD(P)-binding Rossmann-like Domain"/>
    <property type="match status" value="2"/>
</dbReference>
<dbReference type="InterPro" id="IPR006140">
    <property type="entry name" value="D-isomer_DH_NAD-bd"/>
</dbReference>
<dbReference type="AlphaFoldDB" id="A0A521DUJ1"/>
<evidence type="ECO:0000313" key="5">
    <source>
        <dbReference type="Proteomes" id="UP000315636"/>
    </source>
</evidence>
<evidence type="ECO:0000256" key="1">
    <source>
        <dbReference type="ARBA" id="ARBA00023002"/>
    </source>
</evidence>
<feature type="domain" description="D-isomer specific 2-hydroxyacid dehydrogenase NAD-binding" evidence="3">
    <location>
        <begin position="106"/>
        <end position="279"/>
    </location>
</feature>
<dbReference type="PANTHER" id="PTHR43333:SF1">
    <property type="entry name" value="D-ISOMER SPECIFIC 2-HYDROXYACID DEHYDROGENASE NAD-BINDING DOMAIN-CONTAINING PROTEIN"/>
    <property type="match status" value="1"/>
</dbReference>
<keyword evidence="2" id="KW-0520">NAD</keyword>
<dbReference type="InterPro" id="IPR036291">
    <property type="entry name" value="NAD(P)-bd_dom_sf"/>
</dbReference>
<dbReference type="CDD" id="cd05300">
    <property type="entry name" value="2-Hacid_dh_1"/>
    <property type="match status" value="1"/>
</dbReference>
<organism evidence="4 5">
    <name type="scientific">Melghirimyces algeriensis</name>
    <dbReference type="NCBI Taxonomy" id="910412"/>
    <lineage>
        <taxon>Bacteria</taxon>
        <taxon>Bacillati</taxon>
        <taxon>Bacillota</taxon>
        <taxon>Bacilli</taxon>
        <taxon>Bacillales</taxon>
        <taxon>Thermoactinomycetaceae</taxon>
        <taxon>Melghirimyces</taxon>
    </lineage>
</organism>
<evidence type="ECO:0000313" key="4">
    <source>
        <dbReference type="EMBL" id="SMO75403.1"/>
    </source>
</evidence>
<dbReference type="SUPFAM" id="SSF52283">
    <property type="entry name" value="Formate/glycerate dehydrogenase catalytic domain-like"/>
    <property type="match status" value="1"/>
</dbReference>
<dbReference type="GO" id="GO:0051287">
    <property type="term" value="F:NAD binding"/>
    <property type="evidence" value="ECO:0007669"/>
    <property type="project" value="InterPro"/>
</dbReference>
<dbReference type="GO" id="GO:0016616">
    <property type="term" value="F:oxidoreductase activity, acting on the CH-OH group of donors, NAD or NADP as acceptor"/>
    <property type="evidence" value="ECO:0007669"/>
    <property type="project" value="InterPro"/>
</dbReference>
<dbReference type="SUPFAM" id="SSF51735">
    <property type="entry name" value="NAD(P)-binding Rossmann-fold domains"/>
    <property type="match status" value="1"/>
</dbReference>
<keyword evidence="5" id="KW-1185">Reference proteome</keyword>
<dbReference type="Proteomes" id="UP000315636">
    <property type="component" value="Unassembled WGS sequence"/>
</dbReference>
<dbReference type="RefSeq" id="WP_142505819.1">
    <property type="nucleotide sequence ID" value="NZ_FXTI01000007.1"/>
</dbReference>
<dbReference type="PANTHER" id="PTHR43333">
    <property type="entry name" value="2-HACID_DH_C DOMAIN-CONTAINING PROTEIN"/>
    <property type="match status" value="1"/>
</dbReference>
<dbReference type="OrthoDB" id="9805416at2"/>
<proteinExistence type="predicted"/>
<evidence type="ECO:0000256" key="2">
    <source>
        <dbReference type="ARBA" id="ARBA00023027"/>
    </source>
</evidence>
<gene>
    <name evidence="4" type="ORF">SAMN06264849_1076</name>
</gene>
<evidence type="ECO:0000259" key="3">
    <source>
        <dbReference type="Pfam" id="PF02826"/>
    </source>
</evidence>
<sequence>MTRITSSAKISRKHQEQLADRFPDVQFSFYEHIKDVISNADMADVLITYGEDLTDAEINSLPNLCWIHIISAGVERLPFLSLKKRNIRVTQSRGIHEVPMGEYALGAILQWTRRFHTFWDRQREGKWDRSIRVGELAGKTVSILGTGAIGTGIAKRLKAFDVTVLGMNTSGHSLPWFDEMGTPSELKGILERSDFVVVTVPSTPQTRGLLGDQEIGWMKPTSCLINMSRGEVVEENALCHALIQRKIGGAILDVFEQEPLPNDHIFWQLDNVFITPHISGRSPLYMTRALKLFQQNLKVYLSGSGTFVNQLDLDRGY</sequence>
<dbReference type="FunFam" id="3.40.50.720:FF:000363">
    <property type="entry name" value="D-isomer specific 2-hydroxyacid dehydrogenase"/>
    <property type="match status" value="1"/>
</dbReference>
<keyword evidence="1" id="KW-0560">Oxidoreductase</keyword>
<reference evidence="4 5" key="1">
    <citation type="submission" date="2017-05" db="EMBL/GenBank/DDBJ databases">
        <authorList>
            <person name="Varghese N."/>
            <person name="Submissions S."/>
        </authorList>
    </citation>
    <scope>NUCLEOTIDE SEQUENCE [LARGE SCALE GENOMIC DNA]</scope>
    <source>
        <strain evidence="4 5">DSM 45474</strain>
    </source>
</reference>
<dbReference type="PROSITE" id="PS00671">
    <property type="entry name" value="D_2_HYDROXYACID_DH_3"/>
    <property type="match status" value="1"/>
</dbReference>
<dbReference type="Pfam" id="PF02826">
    <property type="entry name" value="2-Hacid_dh_C"/>
    <property type="match status" value="1"/>
</dbReference>
<protein>
    <submittedName>
        <fullName evidence="4">Phosphoglycerate dehydrogenase</fullName>
    </submittedName>
</protein>
<accession>A0A521DUJ1</accession>
<dbReference type="EMBL" id="FXTI01000007">
    <property type="protein sequence ID" value="SMO75403.1"/>
    <property type="molecule type" value="Genomic_DNA"/>
</dbReference>
<dbReference type="InterPro" id="IPR029753">
    <property type="entry name" value="D-isomer_DH_CS"/>
</dbReference>